<evidence type="ECO:0000313" key="10">
    <source>
        <dbReference type="EMBL" id="RKP36713.1"/>
    </source>
</evidence>
<evidence type="ECO:0000256" key="9">
    <source>
        <dbReference type="SAM" id="Phobius"/>
    </source>
</evidence>
<feature type="transmembrane region" description="Helical" evidence="9">
    <location>
        <begin position="38"/>
        <end position="55"/>
    </location>
</feature>
<evidence type="ECO:0008006" key="12">
    <source>
        <dbReference type="Google" id="ProtNLM"/>
    </source>
</evidence>
<evidence type="ECO:0000256" key="3">
    <source>
        <dbReference type="ARBA" id="ARBA00022475"/>
    </source>
</evidence>
<comment type="catalytic activity">
    <reaction evidence="8">
        <text>fluoride(in) = fluoride(out)</text>
        <dbReference type="Rhea" id="RHEA:76159"/>
        <dbReference type="ChEBI" id="CHEBI:17051"/>
    </reaction>
    <physiologicalReaction direction="left-to-right" evidence="8">
        <dbReference type="Rhea" id="RHEA:76160"/>
    </physiologicalReaction>
</comment>
<keyword evidence="3" id="KW-1003">Cell membrane</keyword>
<keyword evidence="11" id="KW-1185">Reference proteome</keyword>
<dbReference type="AlphaFoldDB" id="A0A4P9ZT80"/>
<dbReference type="EMBL" id="ML002607">
    <property type="protein sequence ID" value="RKP36713.1"/>
    <property type="molecule type" value="Genomic_DNA"/>
</dbReference>
<dbReference type="GO" id="GO:0005886">
    <property type="term" value="C:plasma membrane"/>
    <property type="evidence" value="ECO:0007669"/>
    <property type="project" value="UniProtKB-SubCell"/>
</dbReference>
<dbReference type="Proteomes" id="UP000268162">
    <property type="component" value="Unassembled WGS sequence"/>
</dbReference>
<feature type="transmembrane region" description="Helical" evidence="9">
    <location>
        <begin position="387"/>
        <end position="410"/>
    </location>
</feature>
<dbReference type="Pfam" id="PF02537">
    <property type="entry name" value="CRCB"/>
    <property type="match status" value="2"/>
</dbReference>
<proteinExistence type="inferred from homology"/>
<feature type="transmembrane region" description="Helical" evidence="9">
    <location>
        <begin position="416"/>
        <end position="438"/>
    </location>
</feature>
<protein>
    <recommendedName>
        <fullName evidence="12">CrcB-like protein-domain-containing protein</fullName>
    </recommendedName>
</protein>
<dbReference type="PANTHER" id="PTHR28259:SF1">
    <property type="entry name" value="FLUORIDE EXPORT PROTEIN 1-RELATED"/>
    <property type="match status" value="1"/>
</dbReference>
<keyword evidence="6 9" id="KW-0472">Membrane</keyword>
<comment type="function">
    <text evidence="1">Fluoride channel required for the rapid expulsion of cytoplasmic fluoride.</text>
</comment>
<evidence type="ECO:0000256" key="6">
    <source>
        <dbReference type="ARBA" id="ARBA00023136"/>
    </source>
</evidence>
<evidence type="ECO:0000256" key="8">
    <source>
        <dbReference type="ARBA" id="ARBA00035585"/>
    </source>
</evidence>
<feature type="transmembrane region" description="Helical" evidence="9">
    <location>
        <begin position="254"/>
        <end position="276"/>
    </location>
</feature>
<feature type="transmembrane region" description="Helical" evidence="9">
    <location>
        <begin position="7"/>
        <end position="26"/>
    </location>
</feature>
<dbReference type="PANTHER" id="PTHR28259">
    <property type="entry name" value="FLUORIDE EXPORT PROTEIN 1-RELATED"/>
    <property type="match status" value="1"/>
</dbReference>
<organism evidence="10 11">
    <name type="scientific">Dimargaris cristalligena</name>
    <dbReference type="NCBI Taxonomy" id="215637"/>
    <lineage>
        <taxon>Eukaryota</taxon>
        <taxon>Fungi</taxon>
        <taxon>Fungi incertae sedis</taxon>
        <taxon>Zoopagomycota</taxon>
        <taxon>Kickxellomycotina</taxon>
        <taxon>Dimargaritomycetes</taxon>
        <taxon>Dimargaritales</taxon>
        <taxon>Dimargaritaceae</taxon>
        <taxon>Dimargaris</taxon>
    </lineage>
</organism>
<gene>
    <name evidence="10" type="ORF">BJ085DRAFT_37081</name>
</gene>
<sequence>MPLSSVVWQISTLAFFSICGVWIRLGVLNLFDFANTDVFPLALVQLLGCLVMGFIRKLKTVQARANDERHYVEQLRRERIVGAAANGANENDHADGHSGTCNARNWHSFEYHLTHHPYLFTGIATGLCGSITTFSSWQLDIFQTAFRIPTRLPTTTSAIDLEQARLPPTHFDSLLASFNNIVVTWCVAIAGFWFGSHVARAWLALRRWRLHCARVEYMRGIDVGSTTEAAPATRFPPLNSGSPQSSRGKRAVQILAWTIAGLGLFGWIGVIVGTSLKFHWRNYNFAACFAPLGTLIRYGLARFNHLSTSSSPPTYTATAPPSSRVRRWVRQLRSLVFPWGTFTANILGTAILAVLFILGRNVFRINAAAAAQEDQYRTHAFCQFRQALIDGLCGCLTTISTLVVEVAVLLPSLRLSYIYALASLLVAQIFMVFIAGFYEWFAQPDTRVGYLNCTL</sequence>
<evidence type="ECO:0000256" key="5">
    <source>
        <dbReference type="ARBA" id="ARBA00022989"/>
    </source>
</evidence>
<comment type="subcellular location">
    <subcellularLocation>
        <location evidence="2">Cell membrane</location>
        <topology evidence="2">Multi-pass membrane protein</topology>
    </subcellularLocation>
</comment>
<feature type="transmembrane region" description="Helical" evidence="9">
    <location>
        <begin position="336"/>
        <end position="358"/>
    </location>
</feature>
<evidence type="ECO:0000313" key="11">
    <source>
        <dbReference type="Proteomes" id="UP000268162"/>
    </source>
</evidence>
<keyword evidence="5 9" id="KW-1133">Transmembrane helix</keyword>
<keyword evidence="4 9" id="KW-0812">Transmembrane</keyword>
<evidence type="ECO:0000256" key="7">
    <source>
        <dbReference type="ARBA" id="ARBA00035120"/>
    </source>
</evidence>
<evidence type="ECO:0000256" key="2">
    <source>
        <dbReference type="ARBA" id="ARBA00004651"/>
    </source>
</evidence>
<dbReference type="InterPro" id="IPR003691">
    <property type="entry name" value="FluC"/>
</dbReference>
<accession>A0A4P9ZT80</accession>
<reference evidence="11" key="1">
    <citation type="journal article" date="2018" name="Nat. Microbiol.">
        <title>Leveraging single-cell genomics to expand the fungal tree of life.</title>
        <authorList>
            <person name="Ahrendt S.R."/>
            <person name="Quandt C.A."/>
            <person name="Ciobanu D."/>
            <person name="Clum A."/>
            <person name="Salamov A."/>
            <person name="Andreopoulos B."/>
            <person name="Cheng J.F."/>
            <person name="Woyke T."/>
            <person name="Pelin A."/>
            <person name="Henrissat B."/>
            <person name="Reynolds N.K."/>
            <person name="Benny G.L."/>
            <person name="Smith M.E."/>
            <person name="James T.Y."/>
            <person name="Grigoriev I.V."/>
        </authorList>
    </citation>
    <scope>NUCLEOTIDE SEQUENCE [LARGE SCALE GENOMIC DNA]</scope>
    <source>
        <strain evidence="11">RSA 468</strain>
    </source>
</reference>
<dbReference type="STRING" id="215637.A0A4P9ZT80"/>
<evidence type="ECO:0000256" key="1">
    <source>
        <dbReference type="ARBA" id="ARBA00002598"/>
    </source>
</evidence>
<dbReference type="GO" id="GO:1903425">
    <property type="term" value="F:fluoride transmembrane transporter activity"/>
    <property type="evidence" value="ECO:0007669"/>
    <property type="project" value="TreeGrafter"/>
</dbReference>
<comment type="similarity">
    <text evidence="7">Belongs to the fluoride channel Fluc/FEX (TC 1.A.43) family.</text>
</comment>
<evidence type="ECO:0000256" key="4">
    <source>
        <dbReference type="ARBA" id="ARBA00022692"/>
    </source>
</evidence>
<name>A0A4P9ZT80_9FUNG</name>
<feature type="transmembrane region" description="Helical" evidence="9">
    <location>
        <begin position="174"/>
        <end position="195"/>
    </location>
</feature>